<feature type="compositionally biased region" description="Low complexity" evidence="1">
    <location>
        <begin position="314"/>
        <end position="360"/>
    </location>
</feature>
<feature type="compositionally biased region" description="Low complexity" evidence="1">
    <location>
        <begin position="370"/>
        <end position="381"/>
    </location>
</feature>
<dbReference type="InterPro" id="IPR026004">
    <property type="entry name" value="Septum_form"/>
</dbReference>
<name>A0A7L7Z364_9MICO</name>
<dbReference type="Proteomes" id="UP000516660">
    <property type="component" value="Chromosome"/>
</dbReference>
<feature type="compositionally biased region" description="Low complexity" evidence="1">
    <location>
        <begin position="491"/>
        <end position="507"/>
    </location>
</feature>
<feature type="compositionally biased region" description="Low complexity" evidence="1">
    <location>
        <begin position="612"/>
        <end position="621"/>
    </location>
</feature>
<dbReference type="Pfam" id="PF13845">
    <property type="entry name" value="Septum_form"/>
    <property type="match status" value="1"/>
</dbReference>
<organism evidence="4 5">
    <name type="scientific">Clavibacter zhangzhiyongii</name>
    <dbReference type="NCBI Taxonomy" id="2768071"/>
    <lineage>
        <taxon>Bacteria</taxon>
        <taxon>Bacillati</taxon>
        <taxon>Actinomycetota</taxon>
        <taxon>Actinomycetes</taxon>
        <taxon>Micrococcales</taxon>
        <taxon>Microbacteriaceae</taxon>
        <taxon>Clavibacter</taxon>
    </lineage>
</organism>
<protein>
    <submittedName>
        <fullName evidence="4">Septum formation family protein</fullName>
    </submittedName>
</protein>
<feature type="domain" description="Septum formation-related" evidence="3">
    <location>
        <begin position="633"/>
        <end position="741"/>
    </location>
</feature>
<gene>
    <name evidence="4" type="ORF">H9X71_02080</name>
</gene>
<feature type="compositionally biased region" description="Acidic residues" evidence="1">
    <location>
        <begin position="56"/>
        <end position="67"/>
    </location>
</feature>
<feature type="compositionally biased region" description="Low complexity" evidence="1">
    <location>
        <begin position="514"/>
        <end position="530"/>
    </location>
</feature>
<keyword evidence="2" id="KW-0812">Transmembrane</keyword>
<evidence type="ECO:0000259" key="3">
    <source>
        <dbReference type="Pfam" id="PF13845"/>
    </source>
</evidence>
<dbReference type="RefSeq" id="WP_191148102.1">
    <property type="nucleotide sequence ID" value="NZ_CP061274.1"/>
</dbReference>
<feature type="compositionally biased region" description="Low complexity" evidence="1">
    <location>
        <begin position="629"/>
        <end position="639"/>
    </location>
</feature>
<proteinExistence type="predicted"/>
<dbReference type="AlphaFoldDB" id="A0A7L7Z364"/>
<feature type="compositionally biased region" description="Low complexity" evidence="1">
    <location>
        <begin position="266"/>
        <end position="284"/>
    </location>
</feature>
<feature type="compositionally biased region" description="Acidic residues" evidence="1">
    <location>
        <begin position="223"/>
        <end position="234"/>
    </location>
</feature>
<keyword evidence="2" id="KW-0472">Membrane</keyword>
<feature type="compositionally biased region" description="Low complexity" evidence="1">
    <location>
        <begin position="566"/>
        <end position="575"/>
    </location>
</feature>
<feature type="compositionally biased region" description="Gly residues" evidence="1">
    <location>
        <begin position="1"/>
        <end position="12"/>
    </location>
</feature>
<dbReference type="EMBL" id="CP061274">
    <property type="protein sequence ID" value="QOD44170.1"/>
    <property type="molecule type" value="Genomic_DNA"/>
</dbReference>
<feature type="transmembrane region" description="Helical" evidence="2">
    <location>
        <begin position="578"/>
        <end position="597"/>
    </location>
</feature>
<feature type="compositionally biased region" description="Basic and acidic residues" evidence="1">
    <location>
        <begin position="45"/>
        <end position="55"/>
    </location>
</feature>
<feature type="region of interest" description="Disordered" evidence="1">
    <location>
        <begin position="1"/>
        <end position="97"/>
    </location>
</feature>
<feature type="compositionally biased region" description="Acidic residues" evidence="1">
    <location>
        <begin position="256"/>
        <end position="265"/>
    </location>
</feature>
<feature type="compositionally biased region" description="Low complexity" evidence="1">
    <location>
        <begin position="113"/>
        <end position="123"/>
    </location>
</feature>
<evidence type="ECO:0000313" key="4">
    <source>
        <dbReference type="EMBL" id="QOD44170.1"/>
    </source>
</evidence>
<keyword evidence="2" id="KW-1133">Transmembrane helix</keyword>
<evidence type="ECO:0000256" key="2">
    <source>
        <dbReference type="SAM" id="Phobius"/>
    </source>
</evidence>
<dbReference type="KEGG" id="czh:H9X71_02080"/>
<keyword evidence="5" id="KW-1185">Reference proteome</keyword>
<sequence length="764" mass="76719">MSGEATGGGSGSGRDDDDPFAIRPATDADRERPVRPLAPIGWGRAADREAVPAEHEDADGVAGDPDDATAAAVAAQEQGFDPAPADPPRAPEGDILAGIVPLDPTEDVDRIAPLDQADASADADPADEAPAPAPEPEIADAPFIADDLELGEPDPGYAPAEAPHPGSPSDDAPLTGEVLTGEVEADPEPVDDATAELVLEPIDDGADDLRLPEPAAQPAAESDVVDAELVDDPAPEQPSEPSADESVQLTPLRDEGFDEDAEVVDDPVGAADAPAAAAAALEAPAGEDEIVDPVAADGAADADDDLDDDRDDVAPAPLAPAAAAARAAAMAWAAGSAPAAAPASAAPAGPAVPAVPAAPAVDERPDDGAPEPAAAPASEAPALDEHPAAAVLAAPTPEVAPDAGRRPVEEDPRDRAADRDDAASPEPVDADADADAADRDAAASDDEPVDALALLFGDAAEDPAVDRRTADDADDDRSAPAADEDRTHVLPAVGAAAAVAGAAAPAAHPRPDEATAALPAAPRPEAASRPAPVPPPYVAPAASAAPRPPAPVRDDARVPGPPTPPRSASGPRGPRRTGLWVGGAILLVLLLVGLFYLGQRLTSSAAPDAAPAATATADASPTPSPTPTDPVQGPAAAGPQAWDALLGGECIDPYTTPWEEEFTVVDCGSEHHAQMVARVALPQTDDAFPGEDVVRDSADELCIADTVIDYGAARAYEDVQYQSAYPITQDEWAAGDRDAYCFVSRAGGGTFTGSIGKPQPPVVP</sequence>
<feature type="compositionally biased region" description="Acidic residues" evidence="1">
    <location>
        <begin position="300"/>
        <end position="311"/>
    </location>
</feature>
<accession>A0A7L7Z364</accession>
<reference evidence="4 5" key="1">
    <citation type="submission" date="2020-08" db="EMBL/GenBank/DDBJ databases">
        <title>Description of Clavibacter zhangzhiyonge sp. nov., a phytopathogenic actinobacterium isolated from barley seeds, causing leaf brown spot and decline.</title>
        <authorList>
            <person name="Tian Q."/>
            <person name="Chuan J."/>
            <person name="Zhao W."/>
            <person name="Li X."/>
        </authorList>
    </citation>
    <scope>NUCLEOTIDE SEQUENCE [LARGE SCALE GENOMIC DNA]</scope>
    <source>
        <strain evidence="4 5">DM1</strain>
    </source>
</reference>
<feature type="region of interest" description="Disordered" evidence="1">
    <location>
        <begin position="612"/>
        <end position="639"/>
    </location>
</feature>
<feature type="compositionally biased region" description="Acidic residues" evidence="1">
    <location>
        <begin position="183"/>
        <end position="194"/>
    </location>
</feature>
<feature type="compositionally biased region" description="Basic and acidic residues" evidence="1">
    <location>
        <begin position="403"/>
        <end position="422"/>
    </location>
</feature>
<feature type="region of interest" description="Disordered" evidence="1">
    <location>
        <begin position="112"/>
        <end position="575"/>
    </location>
</feature>
<evidence type="ECO:0000256" key="1">
    <source>
        <dbReference type="SAM" id="MobiDB-lite"/>
    </source>
</evidence>
<evidence type="ECO:0000313" key="5">
    <source>
        <dbReference type="Proteomes" id="UP000516660"/>
    </source>
</evidence>